<reference evidence="1" key="1">
    <citation type="submission" date="2021-06" db="EMBL/GenBank/DDBJ databases">
        <title>Comparative genomics, transcriptomics and evolutionary studies reveal genomic signatures of adaptation to plant cell wall in hemibiotrophic fungi.</title>
        <authorList>
            <consortium name="DOE Joint Genome Institute"/>
            <person name="Baroncelli R."/>
            <person name="Diaz J.F."/>
            <person name="Benocci T."/>
            <person name="Peng M."/>
            <person name="Battaglia E."/>
            <person name="Haridas S."/>
            <person name="Andreopoulos W."/>
            <person name="Labutti K."/>
            <person name="Pangilinan J."/>
            <person name="Floch G.L."/>
            <person name="Makela M.R."/>
            <person name="Henrissat B."/>
            <person name="Grigoriev I.V."/>
            <person name="Crouch J.A."/>
            <person name="De Vries R.P."/>
            <person name="Sukno S.A."/>
            <person name="Thon M.R."/>
        </authorList>
    </citation>
    <scope>NUCLEOTIDE SEQUENCE</scope>
    <source>
        <strain evidence="1">CBS 125086</strain>
    </source>
</reference>
<comment type="caution">
    <text evidence="1">The sequence shown here is derived from an EMBL/GenBank/DDBJ whole genome shotgun (WGS) entry which is preliminary data.</text>
</comment>
<sequence length="183" mass="20310">MRRPRHCILANHTAVPREVQGNSARFWDVTGPIVDGCETRLIGKALRSGVVWRWEDSWTRQASRRLCKTGRSDGTWSSVSPCLLPLEKRAGRQRGLRSVLTATPSAGDRGHSGPFEAVFSVSAWLWLLGICEYPLAWSLCAVRIHVGSFKPDPHDQQGPVVPSAARLFGGLACLDRRAWLCRP</sequence>
<evidence type="ECO:0000313" key="2">
    <source>
        <dbReference type="Proteomes" id="UP001230504"/>
    </source>
</evidence>
<dbReference type="Proteomes" id="UP001230504">
    <property type="component" value="Unassembled WGS sequence"/>
</dbReference>
<gene>
    <name evidence="1" type="ORF">LY79DRAFT_554562</name>
</gene>
<dbReference type="GeneID" id="85442098"/>
<evidence type="ECO:0000313" key="1">
    <source>
        <dbReference type="EMBL" id="KAK1590419.1"/>
    </source>
</evidence>
<proteinExistence type="predicted"/>
<accession>A0AAD8V5K3</accession>
<name>A0AAD8V5K3_9PEZI</name>
<dbReference type="RefSeq" id="XP_060413907.1">
    <property type="nucleotide sequence ID" value="XM_060557858.1"/>
</dbReference>
<keyword evidence="2" id="KW-1185">Reference proteome</keyword>
<dbReference type="AlphaFoldDB" id="A0AAD8V5K3"/>
<protein>
    <submittedName>
        <fullName evidence="1">Uncharacterized protein</fullName>
    </submittedName>
</protein>
<organism evidence="1 2">
    <name type="scientific">Colletotrichum navitas</name>
    <dbReference type="NCBI Taxonomy" id="681940"/>
    <lineage>
        <taxon>Eukaryota</taxon>
        <taxon>Fungi</taxon>
        <taxon>Dikarya</taxon>
        <taxon>Ascomycota</taxon>
        <taxon>Pezizomycotina</taxon>
        <taxon>Sordariomycetes</taxon>
        <taxon>Hypocreomycetidae</taxon>
        <taxon>Glomerellales</taxon>
        <taxon>Glomerellaceae</taxon>
        <taxon>Colletotrichum</taxon>
        <taxon>Colletotrichum graminicola species complex</taxon>
    </lineage>
</organism>
<dbReference type="EMBL" id="JAHLJV010000031">
    <property type="protein sequence ID" value="KAK1590419.1"/>
    <property type="molecule type" value="Genomic_DNA"/>
</dbReference>